<feature type="chain" id="PRO_5040344629" evidence="1">
    <location>
        <begin position="32"/>
        <end position="175"/>
    </location>
</feature>
<accession>A0A9P6HVP7</accession>
<dbReference type="GeneID" id="62168555"/>
<organism evidence="2 3">
    <name type="scientific">Colletotrichum karsti</name>
    <dbReference type="NCBI Taxonomy" id="1095194"/>
    <lineage>
        <taxon>Eukaryota</taxon>
        <taxon>Fungi</taxon>
        <taxon>Dikarya</taxon>
        <taxon>Ascomycota</taxon>
        <taxon>Pezizomycotina</taxon>
        <taxon>Sordariomycetes</taxon>
        <taxon>Hypocreomycetidae</taxon>
        <taxon>Glomerellales</taxon>
        <taxon>Glomerellaceae</taxon>
        <taxon>Colletotrichum</taxon>
        <taxon>Colletotrichum boninense species complex</taxon>
    </lineage>
</organism>
<dbReference type="Proteomes" id="UP000781932">
    <property type="component" value="Unassembled WGS sequence"/>
</dbReference>
<evidence type="ECO:0000313" key="2">
    <source>
        <dbReference type="EMBL" id="KAF9869726.1"/>
    </source>
</evidence>
<reference evidence="2" key="2">
    <citation type="submission" date="2020-11" db="EMBL/GenBank/DDBJ databases">
        <title>Whole genome sequencing of Colletotrichum sp.</title>
        <authorList>
            <person name="Li H."/>
        </authorList>
    </citation>
    <scope>NUCLEOTIDE SEQUENCE</scope>
    <source>
        <strain evidence="2">CkLH20</strain>
    </source>
</reference>
<protein>
    <submittedName>
        <fullName evidence="2">Uncharacterized protein</fullName>
    </submittedName>
</protein>
<gene>
    <name evidence="2" type="ORF">CkaCkLH20_12769</name>
</gene>
<dbReference type="EMBL" id="JAATWM020000065">
    <property type="protein sequence ID" value="KAF9869726.1"/>
    <property type="molecule type" value="Genomic_DNA"/>
</dbReference>
<keyword evidence="3" id="KW-1185">Reference proteome</keyword>
<name>A0A9P6HVP7_9PEZI</name>
<comment type="caution">
    <text evidence="2">The sequence shown here is derived from an EMBL/GenBank/DDBJ whole genome shotgun (WGS) entry which is preliminary data.</text>
</comment>
<reference evidence="2" key="1">
    <citation type="submission" date="2020-03" db="EMBL/GenBank/DDBJ databases">
        <authorList>
            <person name="He L."/>
        </authorList>
    </citation>
    <scope>NUCLEOTIDE SEQUENCE</scope>
    <source>
        <strain evidence="2">CkLH20</strain>
    </source>
</reference>
<dbReference type="AlphaFoldDB" id="A0A9P6HVP7"/>
<dbReference type="OrthoDB" id="2342176at2759"/>
<evidence type="ECO:0000313" key="3">
    <source>
        <dbReference type="Proteomes" id="UP000781932"/>
    </source>
</evidence>
<sequence length="175" mass="18010">MSQPQSCGRKSVLATLLLLFFTLLFPLTTTATPLTPEAANTTLDISSLYLDADADCVGYEGQWNCLSDTFQHCTSGKWTAALSCSSESGALDSSSNSVQNSLCTPLGRTDQVEFGGECSAAWGFGGGGSGWGGGGNGGRGTVCNGNGCYYGAGANLTVEKWVYVLVVGVVALGFM</sequence>
<feature type="signal peptide" evidence="1">
    <location>
        <begin position="1"/>
        <end position="31"/>
    </location>
</feature>
<proteinExistence type="predicted"/>
<evidence type="ECO:0000256" key="1">
    <source>
        <dbReference type="SAM" id="SignalP"/>
    </source>
</evidence>
<dbReference type="RefSeq" id="XP_038739187.1">
    <property type="nucleotide sequence ID" value="XM_038895481.1"/>
</dbReference>
<keyword evidence="1" id="KW-0732">Signal</keyword>